<keyword evidence="3" id="KW-1185">Reference proteome</keyword>
<accession>A0A8T1W6X9</accession>
<dbReference type="Proteomes" id="UP000694044">
    <property type="component" value="Unassembled WGS sequence"/>
</dbReference>
<sequence>MQFSLNKLCTRDEWKLPSFSSMFPDVTRSRSASDALSIDASMTLGGLPPLNALNKTTGQGDMKIEDISNPDGDAAADSNEILTAFARLDAEAAESDTSLPLELQCRYRQGKCSQPRTFKKNGAMHSFCDYHRQLSVRNQRVFDQKKRRHQEPGVENQPRRSQRRSTANVSSCNDVLQQERPEVKKRPKRRRRTV</sequence>
<evidence type="ECO:0000256" key="1">
    <source>
        <dbReference type="SAM" id="MobiDB-lite"/>
    </source>
</evidence>
<dbReference type="EMBL" id="JAGDFM010000069">
    <property type="protein sequence ID" value="KAG7387943.1"/>
    <property type="molecule type" value="Genomic_DNA"/>
</dbReference>
<feature type="compositionally biased region" description="Basic residues" evidence="1">
    <location>
        <begin position="185"/>
        <end position="194"/>
    </location>
</feature>
<feature type="compositionally biased region" description="Polar residues" evidence="1">
    <location>
        <begin position="164"/>
        <end position="176"/>
    </location>
</feature>
<evidence type="ECO:0000313" key="3">
    <source>
        <dbReference type="Proteomes" id="UP000694044"/>
    </source>
</evidence>
<dbReference type="OrthoDB" id="68969at2759"/>
<comment type="caution">
    <text evidence="2">The sequence shown here is derived from an EMBL/GenBank/DDBJ whole genome shotgun (WGS) entry which is preliminary data.</text>
</comment>
<feature type="region of interest" description="Disordered" evidence="1">
    <location>
        <begin position="142"/>
        <end position="194"/>
    </location>
</feature>
<organism evidence="2 3">
    <name type="scientific">Phytophthora pseudosyringae</name>
    <dbReference type="NCBI Taxonomy" id="221518"/>
    <lineage>
        <taxon>Eukaryota</taxon>
        <taxon>Sar</taxon>
        <taxon>Stramenopiles</taxon>
        <taxon>Oomycota</taxon>
        <taxon>Peronosporomycetes</taxon>
        <taxon>Peronosporales</taxon>
        <taxon>Peronosporaceae</taxon>
        <taxon>Phytophthora</taxon>
    </lineage>
</organism>
<evidence type="ECO:0000313" key="2">
    <source>
        <dbReference type="EMBL" id="KAG7387943.1"/>
    </source>
</evidence>
<dbReference type="AlphaFoldDB" id="A0A8T1W6X9"/>
<reference evidence="2" key="1">
    <citation type="submission" date="2021-02" db="EMBL/GenBank/DDBJ databases">
        <authorList>
            <person name="Palmer J.M."/>
        </authorList>
    </citation>
    <scope>NUCLEOTIDE SEQUENCE</scope>
    <source>
        <strain evidence="2">SCRP734</strain>
    </source>
</reference>
<protein>
    <submittedName>
        <fullName evidence="2">Uncharacterized protein</fullName>
    </submittedName>
</protein>
<gene>
    <name evidence="2" type="ORF">PHYPSEUDO_013341</name>
</gene>
<name>A0A8T1W6X9_9STRA</name>
<proteinExistence type="predicted"/>